<comment type="caution">
    <text evidence="2">The sequence shown here is derived from an EMBL/GenBank/DDBJ whole genome shotgun (WGS) entry which is preliminary data.</text>
</comment>
<organism evidence="2 3">
    <name type="scientific">Nocardioides jejuensis</name>
    <dbReference type="NCBI Taxonomy" id="2502782"/>
    <lineage>
        <taxon>Bacteria</taxon>
        <taxon>Bacillati</taxon>
        <taxon>Actinomycetota</taxon>
        <taxon>Actinomycetes</taxon>
        <taxon>Propionibacteriales</taxon>
        <taxon>Nocardioidaceae</taxon>
        <taxon>Nocardioides</taxon>
    </lineage>
</organism>
<dbReference type="RefSeq" id="WP_131580822.1">
    <property type="nucleotide sequence ID" value="NZ_SJZJ01000001.1"/>
</dbReference>
<dbReference type="AlphaFoldDB" id="A0A4V2P009"/>
<evidence type="ECO:0000313" key="2">
    <source>
        <dbReference type="EMBL" id="TCJ31072.1"/>
    </source>
</evidence>
<evidence type="ECO:0000313" key="3">
    <source>
        <dbReference type="Proteomes" id="UP000295453"/>
    </source>
</evidence>
<dbReference type="InterPro" id="IPR010093">
    <property type="entry name" value="SinI_DNA-bd"/>
</dbReference>
<protein>
    <submittedName>
        <fullName evidence="2">Helix-turn-helix domain-containing protein</fullName>
    </submittedName>
</protein>
<dbReference type="NCBIfam" id="TIGR01764">
    <property type="entry name" value="excise"/>
    <property type="match status" value="1"/>
</dbReference>
<evidence type="ECO:0000259" key="1">
    <source>
        <dbReference type="Pfam" id="PF12728"/>
    </source>
</evidence>
<gene>
    <name evidence="2" type="ORF">EPD65_00400</name>
</gene>
<dbReference type="Proteomes" id="UP000295453">
    <property type="component" value="Unassembled WGS sequence"/>
</dbReference>
<accession>A0A4V2P009</accession>
<name>A0A4V2P009_9ACTN</name>
<dbReference type="OrthoDB" id="3789542at2"/>
<feature type="domain" description="Helix-turn-helix" evidence="1">
    <location>
        <begin position="15"/>
        <end position="64"/>
    </location>
</feature>
<keyword evidence="3" id="KW-1185">Reference proteome</keyword>
<sequence length="72" mass="8335">MARPLEEDVGLRPRWYSVTEVAQLLGYGETKVRMLIAERRLRSLKDGRSRKVLPEWVDEYVAQRAAEAEDCA</sequence>
<dbReference type="Pfam" id="PF12728">
    <property type="entry name" value="HTH_17"/>
    <property type="match status" value="1"/>
</dbReference>
<dbReference type="EMBL" id="SJZJ01000001">
    <property type="protein sequence ID" value="TCJ31072.1"/>
    <property type="molecule type" value="Genomic_DNA"/>
</dbReference>
<proteinExistence type="predicted"/>
<dbReference type="GO" id="GO:0003677">
    <property type="term" value="F:DNA binding"/>
    <property type="evidence" value="ECO:0007669"/>
    <property type="project" value="InterPro"/>
</dbReference>
<dbReference type="InterPro" id="IPR041657">
    <property type="entry name" value="HTH_17"/>
</dbReference>
<reference evidence="2 3" key="1">
    <citation type="submission" date="2019-03" db="EMBL/GenBank/DDBJ databases">
        <authorList>
            <person name="Kim M.K.M."/>
        </authorList>
    </citation>
    <scope>NUCLEOTIDE SEQUENCE [LARGE SCALE GENOMIC DNA]</scope>
    <source>
        <strain evidence="2 3">18JY15-6</strain>
    </source>
</reference>